<feature type="domain" description="Mechanosensitive ion channel transmembrane helices 2/3" evidence="10">
    <location>
        <begin position="88"/>
        <end position="128"/>
    </location>
</feature>
<gene>
    <name evidence="11" type="ORF">ACFOUW_34005</name>
</gene>
<dbReference type="RefSeq" id="WP_205121152.1">
    <property type="nucleotide sequence ID" value="NZ_JAFBCM010000001.1"/>
</dbReference>
<keyword evidence="3" id="KW-1003">Cell membrane</keyword>
<evidence type="ECO:0000256" key="7">
    <source>
        <dbReference type="SAM" id="Phobius"/>
    </source>
</evidence>
<dbReference type="Pfam" id="PF00924">
    <property type="entry name" value="MS_channel_2nd"/>
    <property type="match status" value="1"/>
</dbReference>
<reference evidence="12" key="1">
    <citation type="journal article" date="2019" name="Int. J. Syst. Evol. Microbiol.">
        <title>The Global Catalogue of Microorganisms (GCM) 10K type strain sequencing project: providing services to taxonomists for standard genome sequencing and annotation.</title>
        <authorList>
            <consortium name="The Broad Institute Genomics Platform"/>
            <consortium name="The Broad Institute Genome Sequencing Center for Infectious Disease"/>
            <person name="Wu L."/>
            <person name="Ma J."/>
        </authorList>
    </citation>
    <scope>NUCLEOTIDE SEQUENCE [LARGE SCALE GENOMIC DNA]</scope>
    <source>
        <strain evidence="12">CGMCC 4.7241</strain>
    </source>
</reference>
<evidence type="ECO:0000256" key="4">
    <source>
        <dbReference type="ARBA" id="ARBA00022692"/>
    </source>
</evidence>
<dbReference type="Gene3D" id="3.30.70.100">
    <property type="match status" value="1"/>
</dbReference>
<dbReference type="InterPro" id="IPR049278">
    <property type="entry name" value="MS_channel_C"/>
</dbReference>
<dbReference type="SUPFAM" id="SSF82861">
    <property type="entry name" value="Mechanosensitive channel protein MscS (YggB), transmembrane region"/>
    <property type="match status" value="1"/>
</dbReference>
<dbReference type="EMBL" id="JBHRZH010000043">
    <property type="protein sequence ID" value="MFC3765891.1"/>
    <property type="molecule type" value="Genomic_DNA"/>
</dbReference>
<keyword evidence="4 7" id="KW-0812">Transmembrane</keyword>
<keyword evidence="5 7" id="KW-1133">Transmembrane helix</keyword>
<comment type="subcellular location">
    <subcellularLocation>
        <location evidence="1">Cell membrane</location>
        <topology evidence="1">Multi-pass membrane protein</topology>
    </subcellularLocation>
</comment>
<feature type="transmembrane region" description="Helical" evidence="7">
    <location>
        <begin position="83"/>
        <end position="105"/>
    </location>
</feature>
<comment type="caution">
    <text evidence="11">The sequence shown here is derived from an EMBL/GenBank/DDBJ whole genome shotgun (WGS) entry which is preliminary data.</text>
</comment>
<evidence type="ECO:0000256" key="2">
    <source>
        <dbReference type="ARBA" id="ARBA00008017"/>
    </source>
</evidence>
<dbReference type="PANTHER" id="PTHR30460:SF0">
    <property type="entry name" value="MODERATE CONDUCTANCE MECHANOSENSITIVE CHANNEL YBIO"/>
    <property type="match status" value="1"/>
</dbReference>
<dbReference type="PANTHER" id="PTHR30460">
    <property type="entry name" value="MODERATE CONDUCTANCE MECHANOSENSITIVE CHANNEL YBIO"/>
    <property type="match status" value="1"/>
</dbReference>
<evidence type="ECO:0000256" key="6">
    <source>
        <dbReference type="ARBA" id="ARBA00023136"/>
    </source>
</evidence>
<dbReference type="InterPro" id="IPR049142">
    <property type="entry name" value="MS_channel_1st"/>
</dbReference>
<dbReference type="Pfam" id="PF21082">
    <property type="entry name" value="MS_channel_3rd"/>
    <property type="match status" value="1"/>
</dbReference>
<dbReference type="Gene3D" id="2.30.30.60">
    <property type="match status" value="1"/>
</dbReference>
<keyword evidence="6 7" id="KW-0472">Membrane</keyword>
<feature type="transmembrane region" description="Helical" evidence="7">
    <location>
        <begin position="111"/>
        <end position="131"/>
    </location>
</feature>
<dbReference type="InterPro" id="IPR006685">
    <property type="entry name" value="MscS_channel_2nd"/>
</dbReference>
<accession>A0ABV7YME2</accession>
<dbReference type="InterPro" id="IPR011014">
    <property type="entry name" value="MscS_channel_TM-2"/>
</dbReference>
<evidence type="ECO:0000313" key="12">
    <source>
        <dbReference type="Proteomes" id="UP001595699"/>
    </source>
</evidence>
<dbReference type="InterPro" id="IPR011066">
    <property type="entry name" value="MscS_channel_C_sf"/>
</dbReference>
<evidence type="ECO:0000259" key="9">
    <source>
        <dbReference type="Pfam" id="PF21082"/>
    </source>
</evidence>
<feature type="domain" description="Mechanosensitive ion channel MscS" evidence="8">
    <location>
        <begin position="129"/>
        <end position="188"/>
    </location>
</feature>
<feature type="transmembrane region" description="Helical" evidence="7">
    <location>
        <begin position="16"/>
        <end position="34"/>
    </location>
</feature>
<dbReference type="SUPFAM" id="SSF50182">
    <property type="entry name" value="Sm-like ribonucleoproteins"/>
    <property type="match status" value="1"/>
</dbReference>
<dbReference type="SUPFAM" id="SSF82689">
    <property type="entry name" value="Mechanosensitive channel protein MscS (YggB), C-terminal domain"/>
    <property type="match status" value="1"/>
</dbReference>
<sequence>MNAALDWQFWANSLEVPGKIALVIVLGVVIRLLVHRAIRRLVRRTVGLTAPDRLLGSKTAAAIVNHAGLANERRRQRAEALGSLFESITTVVVSTVVVLMVLGLLQFDLAPLLASAGVVGVALGFGAQNLVKDFLSGVFMLLEDQYGIGDVIDMGEAVGTVEGVGLRTTRLRDGDGVLWHVRNGEVLRVGNKSQGWSTLLLDVDVAYDENTERVEDLINTVAAALATEEDWAGKVIEAPKVVGIEGVSGLAVTLRVIGKCTANEHFSVQRELRQRLKDAFAVEGIRVPQPVPWSGPGQPPA</sequence>
<feature type="domain" description="Mechanosensitive ion channel MscS C-terminal" evidence="9">
    <location>
        <begin position="201"/>
        <end position="286"/>
    </location>
</feature>
<evidence type="ECO:0000256" key="3">
    <source>
        <dbReference type="ARBA" id="ARBA00022475"/>
    </source>
</evidence>
<dbReference type="InterPro" id="IPR045276">
    <property type="entry name" value="YbiO_bact"/>
</dbReference>
<name>A0ABV7YME2_9ACTN</name>
<evidence type="ECO:0000313" key="11">
    <source>
        <dbReference type="EMBL" id="MFC3765891.1"/>
    </source>
</evidence>
<evidence type="ECO:0000256" key="1">
    <source>
        <dbReference type="ARBA" id="ARBA00004651"/>
    </source>
</evidence>
<protein>
    <submittedName>
        <fullName evidence="11">Mechanosensitive ion channel family protein</fullName>
    </submittedName>
</protein>
<dbReference type="Proteomes" id="UP001595699">
    <property type="component" value="Unassembled WGS sequence"/>
</dbReference>
<dbReference type="Gene3D" id="1.10.287.1260">
    <property type="match status" value="1"/>
</dbReference>
<evidence type="ECO:0000259" key="10">
    <source>
        <dbReference type="Pfam" id="PF21088"/>
    </source>
</evidence>
<dbReference type="InterPro" id="IPR010920">
    <property type="entry name" value="LSM_dom_sf"/>
</dbReference>
<proteinExistence type="inferred from homology"/>
<keyword evidence="12" id="KW-1185">Reference proteome</keyword>
<comment type="similarity">
    <text evidence="2">Belongs to the MscS (TC 1.A.23) family.</text>
</comment>
<evidence type="ECO:0000259" key="8">
    <source>
        <dbReference type="Pfam" id="PF00924"/>
    </source>
</evidence>
<evidence type="ECO:0000256" key="5">
    <source>
        <dbReference type="ARBA" id="ARBA00022989"/>
    </source>
</evidence>
<organism evidence="11 12">
    <name type="scientific">Tenggerimyces flavus</name>
    <dbReference type="NCBI Taxonomy" id="1708749"/>
    <lineage>
        <taxon>Bacteria</taxon>
        <taxon>Bacillati</taxon>
        <taxon>Actinomycetota</taxon>
        <taxon>Actinomycetes</taxon>
        <taxon>Propionibacteriales</taxon>
        <taxon>Nocardioidaceae</taxon>
        <taxon>Tenggerimyces</taxon>
    </lineage>
</organism>
<dbReference type="Pfam" id="PF21088">
    <property type="entry name" value="MS_channel_1st"/>
    <property type="match status" value="1"/>
</dbReference>
<dbReference type="InterPro" id="IPR023408">
    <property type="entry name" value="MscS_beta-dom_sf"/>
</dbReference>